<keyword evidence="6" id="KW-0472">Membrane</keyword>
<protein>
    <submittedName>
        <fullName evidence="9">Transporter</fullName>
    </submittedName>
</protein>
<dbReference type="GO" id="GO:0009279">
    <property type="term" value="C:cell outer membrane"/>
    <property type="evidence" value="ECO:0007669"/>
    <property type="project" value="UniProtKB-SubCell"/>
</dbReference>
<comment type="similarity">
    <text evidence="2">Belongs to the outer membrane factor (OMF) (TC 1.B.17) family.</text>
</comment>
<evidence type="ECO:0000256" key="6">
    <source>
        <dbReference type="ARBA" id="ARBA00023136"/>
    </source>
</evidence>
<dbReference type="STRING" id="1411621.AUC43_17595"/>
<dbReference type="PANTHER" id="PTHR30026:SF20">
    <property type="entry name" value="OUTER MEMBRANE PROTEIN TOLC"/>
    <property type="match status" value="1"/>
</dbReference>
<dbReference type="Gene3D" id="1.20.1600.10">
    <property type="entry name" value="Outer membrane efflux proteins (OEP)"/>
    <property type="match status" value="1"/>
</dbReference>
<dbReference type="OrthoDB" id="976750at2"/>
<dbReference type="GO" id="GO:0015562">
    <property type="term" value="F:efflux transmembrane transporter activity"/>
    <property type="evidence" value="ECO:0007669"/>
    <property type="project" value="InterPro"/>
</dbReference>
<evidence type="ECO:0000313" key="9">
    <source>
        <dbReference type="EMBL" id="ALW86732.1"/>
    </source>
</evidence>
<dbReference type="InterPro" id="IPR003423">
    <property type="entry name" value="OMP_efflux"/>
</dbReference>
<evidence type="ECO:0000256" key="1">
    <source>
        <dbReference type="ARBA" id="ARBA00004442"/>
    </source>
</evidence>
<evidence type="ECO:0000256" key="4">
    <source>
        <dbReference type="ARBA" id="ARBA00022452"/>
    </source>
</evidence>
<reference evidence="9 10" key="1">
    <citation type="submission" date="2015-12" db="EMBL/GenBank/DDBJ databases">
        <authorList>
            <person name="Shamseldin A."/>
            <person name="Moawad H."/>
            <person name="Abd El-Rahim W.M."/>
            <person name="Sadowsky M.J."/>
        </authorList>
    </citation>
    <scope>NUCLEOTIDE SEQUENCE [LARGE SCALE GENOMIC DNA]</scope>
    <source>
        <strain evidence="9 10">DG5B</strain>
    </source>
</reference>
<comment type="subcellular location">
    <subcellularLocation>
        <location evidence="1">Cell outer membrane</location>
    </subcellularLocation>
</comment>
<keyword evidence="4" id="KW-1134">Transmembrane beta strand</keyword>
<dbReference type="InterPro" id="IPR051906">
    <property type="entry name" value="TolC-like"/>
</dbReference>
<dbReference type="SUPFAM" id="SSF56954">
    <property type="entry name" value="Outer membrane efflux proteins (OEP)"/>
    <property type="match status" value="1"/>
</dbReference>
<dbReference type="AlphaFoldDB" id="A0A0U4AEV1"/>
<keyword evidence="5" id="KW-0812">Transmembrane</keyword>
<dbReference type="GO" id="GO:0015288">
    <property type="term" value="F:porin activity"/>
    <property type="evidence" value="ECO:0007669"/>
    <property type="project" value="TreeGrafter"/>
</dbReference>
<keyword evidence="8" id="KW-0732">Signal</keyword>
<proteinExistence type="inferred from homology"/>
<evidence type="ECO:0000256" key="8">
    <source>
        <dbReference type="SAM" id="SignalP"/>
    </source>
</evidence>
<evidence type="ECO:0000313" key="10">
    <source>
        <dbReference type="Proteomes" id="UP000059542"/>
    </source>
</evidence>
<dbReference type="GO" id="GO:1990281">
    <property type="term" value="C:efflux pump complex"/>
    <property type="evidence" value="ECO:0007669"/>
    <property type="project" value="TreeGrafter"/>
</dbReference>
<dbReference type="KEGG" id="hyg:AUC43_17595"/>
<evidence type="ECO:0000256" key="5">
    <source>
        <dbReference type="ARBA" id="ARBA00022692"/>
    </source>
</evidence>
<dbReference type="RefSeq" id="WP_068196713.1">
    <property type="nucleotide sequence ID" value="NZ_CP013909.1"/>
</dbReference>
<feature type="chain" id="PRO_5006846554" evidence="8">
    <location>
        <begin position="20"/>
        <end position="427"/>
    </location>
</feature>
<dbReference type="EMBL" id="CP013909">
    <property type="protein sequence ID" value="ALW86732.1"/>
    <property type="molecule type" value="Genomic_DNA"/>
</dbReference>
<gene>
    <name evidence="9" type="ORF">AUC43_17595</name>
</gene>
<dbReference type="PANTHER" id="PTHR30026">
    <property type="entry name" value="OUTER MEMBRANE PROTEIN TOLC"/>
    <property type="match status" value="1"/>
</dbReference>
<sequence length="427" mass="47705">MKKTVALIGWLALAGTSWAQSGQPALTLADCQARAQQTYPLTRQRELIEKTRDYSVANAAKGYLPQLSFSGQATYQSETINFAKELPAGSPLAAALATISKDQYKVTGQLDQVLYDGGGIRYTQQARRAEADVQAKNMEVNLYALRERVNQLFFGVLLVDAKLKQTALRRADLQNGVQKTEAQLANGVAFRSSLNELKAELLGVDQGLTQLRATRRAYLAMLGLFINQTLDEQTPLALPAPVGLTQSVNRPELSLYEAQKRTYDTQENLLRAAYRPRLGAFFQQNYGRPTFNFISNDFGFFWLGGVRLSWNPSSLYTTRRHDVQLLGLSRQNVDLQRETFLFNTNLALSQQRADVQRYQELLAQDEQLVALRASVKTSAQAQLQNGVITSHEYITKVNAEDAARQAQVLHQIQLLQAQYAYQTTSGN</sequence>
<evidence type="ECO:0000256" key="3">
    <source>
        <dbReference type="ARBA" id="ARBA00022448"/>
    </source>
</evidence>
<evidence type="ECO:0000256" key="2">
    <source>
        <dbReference type="ARBA" id="ARBA00007613"/>
    </source>
</evidence>
<keyword evidence="7" id="KW-0998">Cell outer membrane</keyword>
<feature type="signal peptide" evidence="8">
    <location>
        <begin position="1"/>
        <end position="19"/>
    </location>
</feature>
<organism evidence="9 10">
    <name type="scientific">Hymenobacter sedentarius</name>
    <dbReference type="NCBI Taxonomy" id="1411621"/>
    <lineage>
        <taxon>Bacteria</taxon>
        <taxon>Pseudomonadati</taxon>
        <taxon>Bacteroidota</taxon>
        <taxon>Cytophagia</taxon>
        <taxon>Cytophagales</taxon>
        <taxon>Hymenobacteraceae</taxon>
        <taxon>Hymenobacter</taxon>
    </lineage>
</organism>
<keyword evidence="10" id="KW-1185">Reference proteome</keyword>
<name>A0A0U4AEV1_9BACT</name>
<evidence type="ECO:0000256" key="7">
    <source>
        <dbReference type="ARBA" id="ARBA00023237"/>
    </source>
</evidence>
<accession>A0A0U4AEV1</accession>
<dbReference type="Pfam" id="PF02321">
    <property type="entry name" value="OEP"/>
    <property type="match status" value="1"/>
</dbReference>
<dbReference type="Proteomes" id="UP000059542">
    <property type="component" value="Chromosome"/>
</dbReference>
<keyword evidence="3" id="KW-0813">Transport</keyword>